<organism evidence="1 2">
    <name type="scientific">Ceratodon purpureus</name>
    <name type="common">Fire moss</name>
    <name type="synonym">Dicranum purpureum</name>
    <dbReference type="NCBI Taxonomy" id="3225"/>
    <lineage>
        <taxon>Eukaryota</taxon>
        <taxon>Viridiplantae</taxon>
        <taxon>Streptophyta</taxon>
        <taxon>Embryophyta</taxon>
        <taxon>Bryophyta</taxon>
        <taxon>Bryophytina</taxon>
        <taxon>Bryopsida</taxon>
        <taxon>Dicranidae</taxon>
        <taxon>Pseudoditrichales</taxon>
        <taxon>Ditrichaceae</taxon>
        <taxon>Ceratodon</taxon>
    </lineage>
</organism>
<keyword evidence="2" id="KW-1185">Reference proteome</keyword>
<accession>A0A8T0GRP9</accession>
<gene>
    <name evidence="1" type="ORF">KC19_9G050200</name>
</gene>
<sequence>MLAVPCRSSDCLDQFGWVRFLGGPELVGTRTRTRRNWNSSPTRSRTMWNVFCEEIML</sequence>
<reference evidence="1" key="1">
    <citation type="submission" date="2020-06" db="EMBL/GenBank/DDBJ databases">
        <title>WGS assembly of Ceratodon purpureus strain R40.</title>
        <authorList>
            <person name="Carey S.B."/>
            <person name="Jenkins J."/>
            <person name="Shu S."/>
            <person name="Lovell J.T."/>
            <person name="Sreedasyam A."/>
            <person name="Maumus F."/>
            <person name="Tiley G.P."/>
            <person name="Fernandez-Pozo N."/>
            <person name="Barry K."/>
            <person name="Chen C."/>
            <person name="Wang M."/>
            <person name="Lipzen A."/>
            <person name="Daum C."/>
            <person name="Saski C.A."/>
            <person name="Payton A.C."/>
            <person name="Mcbreen J.C."/>
            <person name="Conrad R.E."/>
            <person name="Kollar L.M."/>
            <person name="Olsson S."/>
            <person name="Huttunen S."/>
            <person name="Landis J.B."/>
            <person name="Wickett N.J."/>
            <person name="Johnson M.G."/>
            <person name="Rensing S.A."/>
            <person name="Grimwood J."/>
            <person name="Schmutz J."/>
            <person name="Mcdaniel S.F."/>
        </authorList>
    </citation>
    <scope>NUCLEOTIDE SEQUENCE</scope>
    <source>
        <strain evidence="1">R40</strain>
    </source>
</reference>
<evidence type="ECO:0000313" key="2">
    <source>
        <dbReference type="Proteomes" id="UP000822688"/>
    </source>
</evidence>
<dbReference type="Proteomes" id="UP000822688">
    <property type="component" value="Chromosome 9"/>
</dbReference>
<proteinExistence type="predicted"/>
<comment type="caution">
    <text evidence="1">The sequence shown here is derived from an EMBL/GenBank/DDBJ whole genome shotgun (WGS) entry which is preliminary data.</text>
</comment>
<name>A0A8T0GRP9_CERPU</name>
<dbReference type="AlphaFoldDB" id="A0A8T0GRP9"/>
<protein>
    <submittedName>
        <fullName evidence="1">Uncharacterized protein</fullName>
    </submittedName>
</protein>
<evidence type="ECO:0000313" key="1">
    <source>
        <dbReference type="EMBL" id="KAG0561267.1"/>
    </source>
</evidence>
<dbReference type="EMBL" id="CM026430">
    <property type="protein sequence ID" value="KAG0561267.1"/>
    <property type="molecule type" value="Genomic_DNA"/>
</dbReference>